<reference evidence="2 3" key="1">
    <citation type="submission" date="2017-11" db="EMBL/GenBank/DDBJ databases">
        <title>Isolation and Characterization of Family Methanocellaceae Species from Potential Methane Hydrate Area Offshore Southwestern Taiwan.</title>
        <authorList>
            <person name="Zhang W.-L."/>
            <person name="Chen W.-C."/>
            <person name="Lai M.-C."/>
            <person name="Chen S.-C."/>
        </authorList>
    </citation>
    <scope>NUCLEOTIDE SEQUENCE [LARGE SCALE GENOMIC DNA]</scope>
    <source>
        <strain evidence="2 3">CWC-04</strain>
    </source>
</reference>
<keyword evidence="1" id="KW-0812">Transmembrane</keyword>
<dbReference type="Proteomes" id="UP001320159">
    <property type="component" value="Unassembled WGS sequence"/>
</dbReference>
<dbReference type="PANTHER" id="PTHR42754">
    <property type="entry name" value="ENDOGLUCANASE"/>
    <property type="match status" value="1"/>
</dbReference>
<evidence type="ECO:0000313" key="2">
    <source>
        <dbReference type="EMBL" id="MCD1293531.1"/>
    </source>
</evidence>
<protein>
    <recommendedName>
        <fullName evidence="4">PQQ-like domain-containing protein</fullName>
    </recommendedName>
</protein>
<proteinExistence type="predicted"/>
<accession>A0AAP2W5W8</accession>
<name>A0AAP2W5W8_9EURY</name>
<keyword evidence="1" id="KW-0472">Membrane</keyword>
<evidence type="ECO:0000313" key="3">
    <source>
        <dbReference type="Proteomes" id="UP001320159"/>
    </source>
</evidence>
<sequence length="474" mass="52932">MEVRNLTVSLTIIILASLFLIPQPSFSESPINPYIEWETIYPLPGTQYCEDVEQTADGGFILLAYTSPIQYTSDILLVRLDKNGNVLWKQVFDHANTDFGYSVAQTGDGGFIISGTAQHSDSPGTTYPDIYIIKTDASGNKQWETTFGGDRDDYGLCICQNGDSGYIVSGLSRSYTGPVYLAKLGTNGNLLWNYTYSTNGSGYGNYVTQTGDGGFIVIGSSLHGRLSVLKTDANGIRQWDRVYGYSSEDQGLRIVELSDGGFLIPCTIDNEACLIKTDPEGNEIWNVTSDHPDWQQGRLAVKNSDGYMLTGFTWKYAYPDPNVRNIYFMQTDGNGELLWKKMLPLNGTYSESHHWLKSDQGVFIEQTSDGGYIVAGTNFDRATFESDLVITKIIKPDFEKLENHTAPEVYRYNMSMPLADRPVSYYPDNGADEIIDGFSMLLCMSYMVCLLVPGLILWVVVIVVFVYLWRVNKK</sequence>
<gene>
    <name evidence="2" type="ORF">CUJ83_00785</name>
</gene>
<dbReference type="PANTHER" id="PTHR42754:SF1">
    <property type="entry name" value="LIPOPROTEIN"/>
    <property type="match status" value="1"/>
</dbReference>
<organism evidence="2 3">
    <name type="scientific">Methanooceanicella nereidis</name>
    <dbReference type="NCBI Taxonomy" id="2052831"/>
    <lineage>
        <taxon>Archaea</taxon>
        <taxon>Methanobacteriati</taxon>
        <taxon>Methanobacteriota</taxon>
        <taxon>Stenosarchaea group</taxon>
        <taxon>Methanomicrobia</taxon>
        <taxon>Methanocellales</taxon>
        <taxon>Methanocellaceae</taxon>
        <taxon>Methanooceanicella</taxon>
    </lineage>
</organism>
<dbReference type="RefSeq" id="WP_230739459.1">
    <property type="nucleotide sequence ID" value="NZ_PGCK01000001.1"/>
</dbReference>
<feature type="transmembrane region" description="Helical" evidence="1">
    <location>
        <begin position="444"/>
        <end position="469"/>
    </location>
</feature>
<keyword evidence="1" id="KW-1133">Transmembrane helix</keyword>
<evidence type="ECO:0008006" key="4">
    <source>
        <dbReference type="Google" id="ProtNLM"/>
    </source>
</evidence>
<dbReference type="EMBL" id="PGCK01000001">
    <property type="protein sequence ID" value="MCD1293531.1"/>
    <property type="molecule type" value="Genomic_DNA"/>
</dbReference>
<evidence type="ECO:0000256" key="1">
    <source>
        <dbReference type="SAM" id="Phobius"/>
    </source>
</evidence>
<keyword evidence="3" id="KW-1185">Reference proteome</keyword>
<dbReference type="AlphaFoldDB" id="A0AAP2W5W8"/>
<dbReference type="SUPFAM" id="SSF69304">
    <property type="entry name" value="Tricorn protease N-terminal domain"/>
    <property type="match status" value="1"/>
</dbReference>
<comment type="caution">
    <text evidence="2">The sequence shown here is derived from an EMBL/GenBank/DDBJ whole genome shotgun (WGS) entry which is preliminary data.</text>
</comment>